<protein>
    <submittedName>
        <fullName evidence="1">Uncharacterized protein</fullName>
    </submittedName>
</protein>
<sequence length="514" mass="58938">MMEGLISKHAGKILRKIFRKDLLEQLPAEILLQICELMGPCWYLTVVGETQRLMGELKGKREPQQNSLNLDQTRNVWISRIMYRGVSYVSRLRDKPLRFTELSDQIQLRIPRRIGKIVASVDGIGVRGIHFLEHTSDAPPLDESPWYEVLPVCDTDQKLFVNSNGLFIKRIQLEREFRGVPYIWSSPCPPKISLTNFYRASKKSLGNVRVHYIKFDSHVRGLLACCTEYGLVGIHGLTDTSTTLRMFVDLMYQRKPESQKHWMYFPFNSQETIDSAWVRRLVFNYHENCPPLVLLTSRGRTITFGPQLPSEVYGSYRYELLGGPRDGPISGIFHDGLNLALNLEFDESIGYYYNHGANYIRDMGVTCDNESSVEARKSLPANIHMDPPAFPPNGDRLAGTWYMTTASLGNIAKAQICRDTDQSHCPCLGLLLYYHDGHMEAIGQIRWDRDVSEEIDRPRYIVNAIIDGRNYIKDVINCVYESELTRDESTWQSLPGSGTIRWWSSELGDRVIID</sequence>
<dbReference type="STRING" id="41067.A0A2I2FMI9"/>
<dbReference type="RefSeq" id="XP_024675843.1">
    <property type="nucleotide sequence ID" value="XM_024820684.1"/>
</dbReference>
<accession>A0A2I2FMI9</accession>
<dbReference type="GeneID" id="36527844"/>
<reference evidence="1 2" key="1">
    <citation type="submission" date="2017-12" db="EMBL/GenBank/DDBJ databases">
        <authorList>
            <consortium name="DOE Joint Genome Institute"/>
            <person name="Haridas S."/>
            <person name="Kjaerbolling I."/>
            <person name="Vesth T.C."/>
            <person name="Frisvad J.C."/>
            <person name="Nybo J.L."/>
            <person name="Theobald S."/>
            <person name="Kuo A."/>
            <person name="Bowyer P."/>
            <person name="Matsuda Y."/>
            <person name="Mondo S."/>
            <person name="Lyhne E.K."/>
            <person name="Kogle M.E."/>
            <person name="Clum A."/>
            <person name="Lipzen A."/>
            <person name="Salamov A."/>
            <person name="Ngan C.Y."/>
            <person name="Daum C."/>
            <person name="Chiniquy J."/>
            <person name="Barry K."/>
            <person name="LaButti K."/>
            <person name="Simmons B.A."/>
            <person name="Magnuson J.K."/>
            <person name="Mortensen U.H."/>
            <person name="Larsen T.O."/>
            <person name="Grigoriev I.V."/>
            <person name="Baker S.E."/>
            <person name="Andersen M.R."/>
            <person name="Nordberg H.P."/>
            <person name="Cantor M.N."/>
            <person name="Hua S.X."/>
        </authorList>
    </citation>
    <scope>NUCLEOTIDE SEQUENCE [LARGE SCALE GENOMIC DNA]</scope>
    <source>
        <strain evidence="1 2">CBS 102.13</strain>
    </source>
</reference>
<keyword evidence="2" id="KW-1185">Reference proteome</keyword>
<proteinExistence type="predicted"/>
<name>A0A2I2FMI9_ASPCN</name>
<dbReference type="OrthoDB" id="5153231at2759"/>
<organism evidence="1 2">
    <name type="scientific">Aspergillus candidus</name>
    <dbReference type="NCBI Taxonomy" id="41067"/>
    <lineage>
        <taxon>Eukaryota</taxon>
        <taxon>Fungi</taxon>
        <taxon>Dikarya</taxon>
        <taxon>Ascomycota</taxon>
        <taxon>Pezizomycotina</taxon>
        <taxon>Eurotiomycetes</taxon>
        <taxon>Eurotiomycetidae</taxon>
        <taxon>Eurotiales</taxon>
        <taxon>Aspergillaceae</taxon>
        <taxon>Aspergillus</taxon>
        <taxon>Aspergillus subgen. Circumdati</taxon>
    </lineage>
</organism>
<dbReference type="EMBL" id="KZ559119">
    <property type="protein sequence ID" value="PLB41831.1"/>
    <property type="molecule type" value="Genomic_DNA"/>
</dbReference>
<evidence type="ECO:0000313" key="2">
    <source>
        <dbReference type="Proteomes" id="UP000234585"/>
    </source>
</evidence>
<gene>
    <name evidence="1" type="ORF">BDW47DRAFT_98641</name>
</gene>
<dbReference type="Proteomes" id="UP000234585">
    <property type="component" value="Unassembled WGS sequence"/>
</dbReference>
<evidence type="ECO:0000313" key="1">
    <source>
        <dbReference type="EMBL" id="PLB41831.1"/>
    </source>
</evidence>
<dbReference type="AlphaFoldDB" id="A0A2I2FMI9"/>